<reference evidence="1 2" key="1">
    <citation type="journal article" date="2021" name="Front. Genet.">
        <title>Chromosome-Level Genome Assembly Reveals Significant Gene Expansion in the Toll and IMD Signaling Pathways of Dendrolimus kikuchii.</title>
        <authorList>
            <person name="Zhou J."/>
            <person name="Wu P."/>
            <person name="Xiong Z."/>
            <person name="Liu N."/>
            <person name="Zhao N."/>
            <person name="Ji M."/>
            <person name="Qiu Y."/>
            <person name="Yang B."/>
        </authorList>
    </citation>
    <scope>NUCLEOTIDE SEQUENCE [LARGE SCALE GENOMIC DNA]</scope>
    <source>
        <strain evidence="1">Ann1</strain>
    </source>
</reference>
<gene>
    <name evidence="1" type="ORF">K1T71_011865</name>
</gene>
<name>A0ACC1CMC1_9NEOP</name>
<proteinExistence type="predicted"/>
<dbReference type="EMBL" id="CM034407">
    <property type="protein sequence ID" value="KAJ0172726.1"/>
    <property type="molecule type" value="Genomic_DNA"/>
</dbReference>
<keyword evidence="2" id="KW-1185">Reference proteome</keyword>
<dbReference type="Proteomes" id="UP000824533">
    <property type="component" value="Linkage Group LG21"/>
</dbReference>
<protein>
    <submittedName>
        <fullName evidence="1">Uncharacterized protein</fullName>
    </submittedName>
</protein>
<sequence>MELARPLSELNMDGASGPVDRVEAWKKWRPQFMLFLKASGVHAEPSSVQALSDSVIRARDCTTK</sequence>
<organism evidence="1 2">
    <name type="scientific">Dendrolimus kikuchii</name>
    <dbReference type="NCBI Taxonomy" id="765133"/>
    <lineage>
        <taxon>Eukaryota</taxon>
        <taxon>Metazoa</taxon>
        <taxon>Ecdysozoa</taxon>
        <taxon>Arthropoda</taxon>
        <taxon>Hexapoda</taxon>
        <taxon>Insecta</taxon>
        <taxon>Pterygota</taxon>
        <taxon>Neoptera</taxon>
        <taxon>Endopterygota</taxon>
        <taxon>Lepidoptera</taxon>
        <taxon>Glossata</taxon>
        <taxon>Ditrysia</taxon>
        <taxon>Bombycoidea</taxon>
        <taxon>Lasiocampidae</taxon>
        <taxon>Dendrolimus</taxon>
    </lineage>
</organism>
<evidence type="ECO:0000313" key="2">
    <source>
        <dbReference type="Proteomes" id="UP000824533"/>
    </source>
</evidence>
<accession>A0ACC1CMC1</accession>
<comment type="caution">
    <text evidence="1">The sequence shown here is derived from an EMBL/GenBank/DDBJ whole genome shotgun (WGS) entry which is preliminary data.</text>
</comment>
<evidence type="ECO:0000313" key="1">
    <source>
        <dbReference type="EMBL" id="KAJ0172726.1"/>
    </source>
</evidence>